<protein>
    <submittedName>
        <fullName evidence="1">Uncharacterized protein</fullName>
    </submittedName>
</protein>
<evidence type="ECO:0000313" key="2">
    <source>
        <dbReference type="Proteomes" id="UP000066661"/>
    </source>
</evidence>
<reference evidence="1 2" key="1">
    <citation type="submission" date="2015-12" db="EMBL/GenBank/DDBJ databases">
        <authorList>
            <person name="Wibberg D."/>
        </authorList>
    </citation>
    <scope>NUCLEOTIDE SEQUENCE [LARGE SCALE GENOMIC DNA]</scope>
    <source>
        <strain evidence="1">R2091</strain>
    </source>
</reference>
<dbReference type="AlphaFoldDB" id="A0A7U7KHQ4"/>
<dbReference type="EMBL" id="LN997846">
    <property type="protein sequence ID" value="CUW36928.1"/>
    <property type="molecule type" value="Genomic_DNA"/>
</dbReference>
<evidence type="ECO:0000313" key="1">
    <source>
        <dbReference type="EMBL" id="CUW36928.1"/>
    </source>
</evidence>
<accession>A0A7U7KHQ4</accession>
<name>A0A7U7KHQ4_ACIBA</name>
<gene>
    <name evidence="1" type="ORF">ABR2091_3571</name>
</gene>
<dbReference type="Proteomes" id="UP000066661">
    <property type="component" value="Chromosome I"/>
</dbReference>
<proteinExistence type="predicted"/>
<sequence>MVNRLSGGKMKNTSVSSTMLIVLSILGCSSNTSIAKGINKIDVKDCSIDYDEVDFCSKERLKDYNNILKNKVSNFDKNKFLMNFKEKNYLYFAVIDLEKLKVFTFPASLSVMSNIKPIEFSSDSNSFCLNGNFNQYQNSYRAVKTCYTYNNGSFDFKSRVELDKDINNSNNVIKKLNLPISSDFFSKCREKNSAKKCTQLENSNNRAYSFSELEKISPDFINVLNDTKVDSLNVNTFRFLPQFKDSFYAIAEKYIDTDESSSSEFYLIKIKPDLKVEKIGDYYSIDSSGVISYRDKNSKILKKNLR</sequence>
<dbReference type="PROSITE" id="PS51257">
    <property type="entry name" value="PROKAR_LIPOPROTEIN"/>
    <property type="match status" value="1"/>
</dbReference>
<organism evidence="1 2">
    <name type="scientific">Acinetobacter baumannii</name>
    <dbReference type="NCBI Taxonomy" id="470"/>
    <lineage>
        <taxon>Bacteria</taxon>
        <taxon>Pseudomonadati</taxon>
        <taxon>Pseudomonadota</taxon>
        <taxon>Gammaproteobacteria</taxon>
        <taxon>Moraxellales</taxon>
        <taxon>Moraxellaceae</taxon>
        <taxon>Acinetobacter</taxon>
        <taxon>Acinetobacter calcoaceticus/baumannii complex</taxon>
    </lineage>
</organism>